<keyword evidence="1" id="KW-0812">Transmembrane</keyword>
<feature type="transmembrane region" description="Helical" evidence="1">
    <location>
        <begin position="20"/>
        <end position="38"/>
    </location>
</feature>
<protein>
    <submittedName>
        <fullName evidence="3">Uncharacterized protein LOC105224469</fullName>
    </submittedName>
</protein>
<gene>
    <name evidence="3" type="primary">LOC105224469</name>
</gene>
<dbReference type="KEGG" id="bdr:105224469"/>
<dbReference type="RefSeq" id="XP_011200855.3">
    <property type="nucleotide sequence ID" value="XM_011202553.4"/>
</dbReference>
<keyword evidence="1" id="KW-1133">Transmembrane helix</keyword>
<evidence type="ECO:0000313" key="3">
    <source>
        <dbReference type="RefSeq" id="XP_011200855.3"/>
    </source>
</evidence>
<dbReference type="AlphaFoldDB" id="A0A6I9V0M0"/>
<evidence type="ECO:0000256" key="1">
    <source>
        <dbReference type="SAM" id="Phobius"/>
    </source>
</evidence>
<sequence>MTKTKKLKTLKFVSKQLKRYSIFIRFLSFVICFLTKLNMNTRNIYKWLVLLSAVSLASCFWSNRVIEEFINSFSNVAEDDECDQPDSCDEMQVMLHLACIHVTSPERILLLLTWDSLSKSCGKTSNVVQHINETLTDCVPLPTTNLYMRLYRALIFFYGQMCGAAETKSKHLEKYHSCVTELRDDLIDCEGPADWFEKRSKTYVCRQFTEIINCNYVRAAMLCGVKPARLLRSFAAEVINKALLSKCPVSSTLPHVSNPMSDGGSRSFPHISFAQVHIFLLAFMLQCFMQ</sequence>
<keyword evidence="2" id="KW-1185">Reference proteome</keyword>
<organism evidence="2 3">
    <name type="scientific">Bactrocera dorsalis</name>
    <name type="common">Oriental fruit fly</name>
    <name type="synonym">Dacus dorsalis</name>
    <dbReference type="NCBI Taxonomy" id="27457"/>
    <lineage>
        <taxon>Eukaryota</taxon>
        <taxon>Metazoa</taxon>
        <taxon>Ecdysozoa</taxon>
        <taxon>Arthropoda</taxon>
        <taxon>Hexapoda</taxon>
        <taxon>Insecta</taxon>
        <taxon>Pterygota</taxon>
        <taxon>Neoptera</taxon>
        <taxon>Endopterygota</taxon>
        <taxon>Diptera</taxon>
        <taxon>Brachycera</taxon>
        <taxon>Muscomorpha</taxon>
        <taxon>Tephritoidea</taxon>
        <taxon>Tephritidae</taxon>
        <taxon>Bactrocera</taxon>
        <taxon>Bactrocera</taxon>
    </lineage>
</organism>
<name>A0A6I9V0M0_BACDO</name>
<accession>A0A6I9V0M0</accession>
<dbReference type="Proteomes" id="UP001652620">
    <property type="component" value="Unplaced"/>
</dbReference>
<evidence type="ECO:0000313" key="2">
    <source>
        <dbReference type="Proteomes" id="UP001652620"/>
    </source>
</evidence>
<dbReference type="OrthoDB" id="6606974at2759"/>
<keyword evidence="1" id="KW-0472">Membrane</keyword>
<reference evidence="3" key="1">
    <citation type="submission" date="2025-08" db="UniProtKB">
        <authorList>
            <consortium name="RefSeq"/>
        </authorList>
    </citation>
    <scope>IDENTIFICATION</scope>
    <source>
        <tissue evidence="3">Adult</tissue>
    </source>
</reference>
<proteinExistence type="predicted"/>
<dbReference type="InParanoid" id="A0A6I9V0M0"/>
<dbReference type="GeneID" id="105224469"/>